<keyword evidence="2" id="KW-1185">Reference proteome</keyword>
<dbReference type="EMBL" id="JACSQB010000110">
    <property type="protein sequence ID" value="MBD8048045.1"/>
    <property type="molecule type" value="Genomic_DNA"/>
</dbReference>
<accession>A0ABR8YUZ1</accession>
<gene>
    <name evidence="1" type="ORF">H9637_13545</name>
</gene>
<dbReference type="RefSeq" id="WP_191741001.1">
    <property type="nucleotide sequence ID" value="NZ_JACSQB010000110.1"/>
</dbReference>
<organism evidence="1 2">
    <name type="scientific">Clostridium faecium</name>
    <dbReference type="NCBI Taxonomy" id="2762223"/>
    <lineage>
        <taxon>Bacteria</taxon>
        <taxon>Bacillati</taxon>
        <taxon>Bacillota</taxon>
        <taxon>Clostridia</taxon>
        <taxon>Eubacteriales</taxon>
        <taxon>Clostridiaceae</taxon>
        <taxon>Clostridium</taxon>
    </lineage>
</organism>
<proteinExistence type="predicted"/>
<dbReference type="Proteomes" id="UP000627166">
    <property type="component" value="Unassembled WGS sequence"/>
</dbReference>
<reference evidence="1 2" key="1">
    <citation type="submission" date="2020-08" db="EMBL/GenBank/DDBJ databases">
        <title>A Genomic Blueprint of the Chicken Gut Microbiome.</title>
        <authorList>
            <person name="Gilroy R."/>
            <person name="Ravi A."/>
            <person name="Getino M."/>
            <person name="Pursley I."/>
            <person name="Horton D.L."/>
            <person name="Alikhan N.-F."/>
            <person name="Baker D."/>
            <person name="Gharbi K."/>
            <person name="Hall N."/>
            <person name="Watson M."/>
            <person name="Adriaenssens E.M."/>
            <person name="Foster-Nyarko E."/>
            <person name="Jarju S."/>
            <person name="Secka A."/>
            <person name="Antonio M."/>
            <person name="Oren A."/>
            <person name="Chaudhuri R."/>
            <person name="La Ragione R.M."/>
            <person name="Hildebrand F."/>
            <person name="Pallen M.J."/>
        </authorList>
    </citation>
    <scope>NUCLEOTIDE SEQUENCE [LARGE SCALE GENOMIC DNA]</scope>
    <source>
        <strain evidence="1 2">N37</strain>
    </source>
</reference>
<dbReference type="PIRSF" id="PIRSF014543">
    <property type="entry name" value="UCP014543"/>
    <property type="match status" value="1"/>
</dbReference>
<dbReference type="InterPro" id="IPR016621">
    <property type="entry name" value="UCP014543"/>
</dbReference>
<dbReference type="Pfam" id="PF12646">
    <property type="entry name" value="DUF3783"/>
    <property type="match status" value="1"/>
</dbReference>
<name>A0ABR8YUZ1_9CLOT</name>
<sequence length="128" mass="14651">MSNLNKKVILTYGLSDDEIEILNKEFEGKVDSNCIVIKETMGNLRLKEILNGDFKEDEGFTMPLEKTIIFNNFSSQQLQASVKKVRAILESRPILATVTPISINWKFHKLVDHLVEEREQIKNSTNGK</sequence>
<evidence type="ECO:0000313" key="1">
    <source>
        <dbReference type="EMBL" id="MBD8048045.1"/>
    </source>
</evidence>
<evidence type="ECO:0000313" key="2">
    <source>
        <dbReference type="Proteomes" id="UP000627166"/>
    </source>
</evidence>
<protein>
    <submittedName>
        <fullName evidence="1">DUF3783 domain-containing protein</fullName>
    </submittedName>
</protein>
<comment type="caution">
    <text evidence="1">The sequence shown here is derived from an EMBL/GenBank/DDBJ whole genome shotgun (WGS) entry which is preliminary data.</text>
</comment>